<keyword evidence="2 13" id="KW-0963">Cytoplasm</keyword>
<dbReference type="InterPro" id="IPR047112">
    <property type="entry name" value="RecG/Mfd"/>
</dbReference>
<dbReference type="SUPFAM" id="SSF143517">
    <property type="entry name" value="TRCF domain-like"/>
    <property type="match status" value="1"/>
</dbReference>
<reference evidence="18" key="1">
    <citation type="submission" date="2012-02" db="EMBL/GenBank/DDBJ databases">
        <title>The complete genome of Halobacteroides halobius DSM 5150.</title>
        <authorList>
            <person name="Lucas S."/>
            <person name="Copeland A."/>
            <person name="Lapidus A."/>
            <person name="Glavina del Rio T."/>
            <person name="Dalin E."/>
            <person name="Tice H."/>
            <person name="Bruce D."/>
            <person name="Goodwin L."/>
            <person name="Pitluck S."/>
            <person name="Peters L."/>
            <person name="Mikhailova N."/>
            <person name="Gu W."/>
            <person name="Kyrpides N."/>
            <person name="Mavromatis K."/>
            <person name="Ivanova N."/>
            <person name="Brettin T."/>
            <person name="Detter J.C."/>
            <person name="Han C."/>
            <person name="Larimer F."/>
            <person name="Land M."/>
            <person name="Hauser L."/>
            <person name="Markowitz V."/>
            <person name="Cheng J.-F."/>
            <person name="Hugenholtz P."/>
            <person name="Woyke T."/>
            <person name="Wu D."/>
            <person name="Tindall B."/>
            <person name="Pomrenke H."/>
            <person name="Brambilla E."/>
            <person name="Klenk H.-P."/>
            <person name="Eisen J.A."/>
        </authorList>
    </citation>
    <scope>NUCLEOTIDE SEQUENCE [LARGE SCALE GENOMIC DNA]</scope>
    <source>
        <strain evidence="18">ATCC 35273 / DSM 5150 / MD-1</strain>
    </source>
</reference>
<feature type="coiled-coil region" evidence="14">
    <location>
        <begin position="995"/>
        <end position="1022"/>
    </location>
</feature>
<evidence type="ECO:0000256" key="3">
    <source>
        <dbReference type="ARBA" id="ARBA00022741"/>
    </source>
</evidence>
<dbReference type="GO" id="GO:0005524">
    <property type="term" value="F:ATP binding"/>
    <property type="evidence" value="ECO:0007669"/>
    <property type="project" value="UniProtKB-UniRule"/>
</dbReference>
<dbReference type="Pfam" id="PF03461">
    <property type="entry name" value="TRCF"/>
    <property type="match status" value="1"/>
</dbReference>
<keyword evidence="9 13" id="KW-0234">DNA repair</keyword>
<dbReference type="InterPro" id="IPR014001">
    <property type="entry name" value="Helicase_ATP-bd"/>
</dbReference>
<evidence type="ECO:0000313" key="18">
    <source>
        <dbReference type="Proteomes" id="UP000010880"/>
    </source>
</evidence>
<feature type="domain" description="Helicase C-terminal" evidence="16">
    <location>
        <begin position="816"/>
        <end position="970"/>
    </location>
</feature>
<dbReference type="GO" id="GO:0006355">
    <property type="term" value="P:regulation of DNA-templated transcription"/>
    <property type="evidence" value="ECO:0007669"/>
    <property type="project" value="UniProtKB-UniRule"/>
</dbReference>
<dbReference type="Gene3D" id="2.40.10.170">
    <property type="match status" value="1"/>
</dbReference>
<keyword evidence="18" id="KW-1185">Reference proteome</keyword>
<dbReference type="SMART" id="SM00490">
    <property type="entry name" value="HELICc"/>
    <property type="match status" value="1"/>
</dbReference>
<dbReference type="InterPro" id="IPR004576">
    <property type="entry name" value="Mfd"/>
</dbReference>
<dbReference type="SMART" id="SM00982">
    <property type="entry name" value="TRCF"/>
    <property type="match status" value="1"/>
</dbReference>
<dbReference type="eggNOG" id="COG1197">
    <property type="taxonomic scope" value="Bacteria"/>
</dbReference>
<dbReference type="Pfam" id="PF00270">
    <property type="entry name" value="DEAD"/>
    <property type="match status" value="1"/>
</dbReference>
<dbReference type="RefSeq" id="WP_015325851.1">
    <property type="nucleotide sequence ID" value="NC_019978.1"/>
</dbReference>
<evidence type="ECO:0000256" key="14">
    <source>
        <dbReference type="SAM" id="Coils"/>
    </source>
</evidence>
<dbReference type="InterPro" id="IPR005118">
    <property type="entry name" value="TRCF_C"/>
</dbReference>
<dbReference type="EMBL" id="CP003359">
    <property type="protein sequence ID" value="AGB40123.1"/>
    <property type="molecule type" value="Genomic_DNA"/>
</dbReference>
<dbReference type="EC" id="3.6.4.-" evidence="13"/>
<dbReference type="InterPro" id="IPR041471">
    <property type="entry name" value="UvrB_inter"/>
</dbReference>
<dbReference type="InterPro" id="IPR001650">
    <property type="entry name" value="Helicase_C-like"/>
</dbReference>
<evidence type="ECO:0000256" key="5">
    <source>
        <dbReference type="ARBA" id="ARBA00022801"/>
    </source>
</evidence>
<evidence type="ECO:0000256" key="6">
    <source>
        <dbReference type="ARBA" id="ARBA00022806"/>
    </source>
</evidence>
<keyword evidence="8 13" id="KW-0238">DNA-binding</keyword>
<dbReference type="InterPro" id="IPR027417">
    <property type="entry name" value="P-loop_NTPase"/>
</dbReference>
<dbReference type="Gene3D" id="3.30.2060.10">
    <property type="entry name" value="Penicillin-binding protein 1b domain"/>
    <property type="match status" value="1"/>
</dbReference>
<dbReference type="GO" id="GO:0000716">
    <property type="term" value="P:transcription-coupled nucleotide-excision repair, DNA damage recognition"/>
    <property type="evidence" value="ECO:0007669"/>
    <property type="project" value="UniProtKB-UniRule"/>
</dbReference>
<dbReference type="Pfam" id="PF02559">
    <property type="entry name" value="CarD_TRCF_RID"/>
    <property type="match status" value="1"/>
</dbReference>
<dbReference type="GO" id="GO:0005737">
    <property type="term" value="C:cytoplasm"/>
    <property type="evidence" value="ECO:0007669"/>
    <property type="project" value="UniProtKB-SubCell"/>
</dbReference>
<protein>
    <recommendedName>
        <fullName evidence="12 13">Transcription-repair-coupling factor</fullName>
        <shortName evidence="13">TRCF</shortName>
        <ecNumber evidence="13">3.6.4.-</ecNumber>
    </recommendedName>
</protein>
<evidence type="ECO:0000313" key="17">
    <source>
        <dbReference type="EMBL" id="AGB40123.1"/>
    </source>
</evidence>
<dbReference type="GO" id="GO:0016787">
    <property type="term" value="F:hydrolase activity"/>
    <property type="evidence" value="ECO:0007669"/>
    <property type="project" value="UniProtKB-KW"/>
</dbReference>
<dbReference type="GO" id="GO:0003678">
    <property type="term" value="F:DNA helicase activity"/>
    <property type="evidence" value="ECO:0007669"/>
    <property type="project" value="TreeGrafter"/>
</dbReference>
<dbReference type="PANTHER" id="PTHR47964">
    <property type="entry name" value="ATP-DEPENDENT DNA HELICASE HOMOLOG RECG, CHLOROPLASTIC"/>
    <property type="match status" value="1"/>
</dbReference>
<dbReference type="Proteomes" id="UP000010880">
    <property type="component" value="Chromosome"/>
</dbReference>
<evidence type="ECO:0000256" key="4">
    <source>
        <dbReference type="ARBA" id="ARBA00022763"/>
    </source>
</evidence>
<comment type="subcellular location">
    <subcellularLocation>
        <location evidence="1 13">Cytoplasm</location>
    </subcellularLocation>
</comment>
<dbReference type="AlphaFoldDB" id="L0K7M1"/>
<dbReference type="HOGENOM" id="CLU_005122_1_1_9"/>
<dbReference type="SMART" id="SM00487">
    <property type="entry name" value="DEXDc"/>
    <property type="match status" value="1"/>
</dbReference>
<evidence type="ECO:0000256" key="10">
    <source>
        <dbReference type="ARBA" id="ARBA00061104"/>
    </source>
</evidence>
<accession>L0K7M1</accession>
<dbReference type="InterPro" id="IPR036101">
    <property type="entry name" value="CarD-like/TRCF_RID_sf"/>
</dbReference>
<dbReference type="PATRIC" id="fig|748449.3.peg.89"/>
<keyword evidence="3 13" id="KW-0547">Nucleotide-binding</keyword>
<evidence type="ECO:0000259" key="15">
    <source>
        <dbReference type="PROSITE" id="PS51192"/>
    </source>
</evidence>
<dbReference type="GO" id="GO:0003684">
    <property type="term" value="F:damaged DNA binding"/>
    <property type="evidence" value="ECO:0007669"/>
    <property type="project" value="InterPro"/>
</dbReference>
<keyword evidence="7 13" id="KW-0067">ATP-binding</keyword>
<proteinExistence type="inferred from homology"/>
<keyword evidence="6" id="KW-0347">Helicase</keyword>
<dbReference type="InterPro" id="IPR003711">
    <property type="entry name" value="CarD-like/TRCF_RID"/>
</dbReference>
<dbReference type="Gene3D" id="3.40.50.300">
    <property type="entry name" value="P-loop containing nucleotide triphosphate hydrolases"/>
    <property type="match status" value="2"/>
</dbReference>
<comment type="similarity">
    <text evidence="11 13">In the C-terminal section; belongs to the helicase family. RecG subfamily.</text>
</comment>
<dbReference type="OrthoDB" id="9804325at2"/>
<evidence type="ECO:0000256" key="2">
    <source>
        <dbReference type="ARBA" id="ARBA00022490"/>
    </source>
</evidence>
<evidence type="ECO:0000256" key="12">
    <source>
        <dbReference type="ARBA" id="ARBA00070128"/>
    </source>
</evidence>
<dbReference type="Pfam" id="PF00271">
    <property type="entry name" value="Helicase_C"/>
    <property type="match status" value="1"/>
</dbReference>
<evidence type="ECO:0000256" key="11">
    <source>
        <dbReference type="ARBA" id="ARBA00061399"/>
    </source>
</evidence>
<dbReference type="CDD" id="cd17991">
    <property type="entry name" value="DEXHc_TRCF"/>
    <property type="match status" value="1"/>
</dbReference>
<dbReference type="NCBIfam" id="TIGR00580">
    <property type="entry name" value="mfd"/>
    <property type="match status" value="1"/>
</dbReference>
<evidence type="ECO:0000256" key="8">
    <source>
        <dbReference type="ARBA" id="ARBA00023125"/>
    </source>
</evidence>
<dbReference type="KEGG" id="hhl:Halha_0103"/>
<keyword evidence="5 13" id="KW-0378">Hydrolase</keyword>
<dbReference type="STRING" id="748449.Halha_0103"/>
<dbReference type="InterPro" id="IPR037235">
    <property type="entry name" value="TRCF-like_C_D7"/>
</dbReference>
<gene>
    <name evidence="13" type="primary">mfd</name>
    <name evidence="17" type="ordered locus">Halha_0103</name>
</gene>
<evidence type="ECO:0000256" key="1">
    <source>
        <dbReference type="ARBA" id="ARBA00004496"/>
    </source>
</evidence>
<evidence type="ECO:0000256" key="9">
    <source>
        <dbReference type="ARBA" id="ARBA00023204"/>
    </source>
</evidence>
<dbReference type="SMART" id="SM01058">
    <property type="entry name" value="CarD_TRCF"/>
    <property type="match status" value="1"/>
</dbReference>
<keyword evidence="4 13" id="KW-0227">DNA damage</keyword>
<evidence type="ECO:0000256" key="13">
    <source>
        <dbReference type="HAMAP-Rule" id="MF_00969"/>
    </source>
</evidence>
<dbReference type="Pfam" id="PF17757">
    <property type="entry name" value="UvrB_inter"/>
    <property type="match status" value="1"/>
</dbReference>
<dbReference type="SUPFAM" id="SSF52540">
    <property type="entry name" value="P-loop containing nucleoside triphosphate hydrolases"/>
    <property type="match status" value="4"/>
</dbReference>
<feature type="domain" description="Helicase ATP-binding" evidence="15">
    <location>
        <begin position="634"/>
        <end position="795"/>
    </location>
</feature>
<organism evidence="17 18">
    <name type="scientific">Halobacteroides halobius (strain ATCC 35273 / DSM 5150 / MD-1)</name>
    <dbReference type="NCBI Taxonomy" id="748449"/>
    <lineage>
        <taxon>Bacteria</taxon>
        <taxon>Bacillati</taxon>
        <taxon>Bacillota</taxon>
        <taxon>Clostridia</taxon>
        <taxon>Halanaerobiales</taxon>
        <taxon>Halobacteroidaceae</taxon>
        <taxon>Halobacteroides</taxon>
    </lineage>
</organism>
<dbReference type="HAMAP" id="MF_00969">
    <property type="entry name" value="TRCF"/>
    <property type="match status" value="1"/>
</dbReference>
<dbReference type="SUPFAM" id="SSF141259">
    <property type="entry name" value="CarD-like"/>
    <property type="match status" value="1"/>
</dbReference>
<name>L0K7M1_HALHC</name>
<evidence type="ECO:0000259" key="16">
    <source>
        <dbReference type="PROSITE" id="PS51194"/>
    </source>
</evidence>
<dbReference type="PROSITE" id="PS51194">
    <property type="entry name" value="HELICASE_CTER"/>
    <property type="match status" value="1"/>
</dbReference>
<keyword evidence="14" id="KW-0175">Coiled coil</keyword>
<comment type="similarity">
    <text evidence="10 13">In the N-terminal section; belongs to the UvrB family.</text>
</comment>
<dbReference type="Gene3D" id="3.40.50.11180">
    <property type="match status" value="1"/>
</dbReference>
<dbReference type="FunFam" id="3.40.50.300:FF:000546">
    <property type="entry name" value="Transcription-repair-coupling factor"/>
    <property type="match status" value="1"/>
</dbReference>
<comment type="function">
    <text evidence="13">Couples transcription and DNA repair by recognizing RNA polymerase (RNAP) stalled at DNA lesions. Mediates ATP-dependent release of RNAP and its truncated transcript from the DNA, and recruitment of nucleotide excision repair machinery to the damaged site.</text>
</comment>
<dbReference type="InterPro" id="IPR011545">
    <property type="entry name" value="DEAD/DEAH_box_helicase_dom"/>
</dbReference>
<dbReference type="Gene3D" id="3.90.1150.50">
    <property type="entry name" value="Transcription-repair-coupling factor, D7 domain"/>
    <property type="match status" value="1"/>
</dbReference>
<dbReference type="PROSITE" id="PS51192">
    <property type="entry name" value="HELICASE_ATP_BIND_1"/>
    <property type="match status" value="1"/>
</dbReference>
<sequence length="1160" mass="132746">MGDNLLTVLQGEKLNKLESYYQRAQSGELIGLEGSGKNFFLANLYLQLEDDILIVTANDQRADTIYEDLVRLLEPNQVMLFSQLEILPHEPLEIEETIKLERLSALEAAITKEPRVIIAPIQALLEVIMPAQIYQDKVFRIHPGQKLSTDDLISKLRQSGYQRVEQVQTRGQFSIRGGIIDIYSYTINLPVRIELFGDQVESIRQFEVANQRSTSQLDSIMITPATEFIFPSNLKEGIKDIQADLDTRLKELSGEQEEQLKKIIKQDLEFLDEQVDIVEKRQYLSYFYQSATLLDYVSGLIVCDNWLQIKQQAITYLNSIQERYNNLLNQGKVLPSYQDYFVEFNDLFFTDQNPKLYLSPTKKKLEDITSQFDLNLTAQNLESLHGQLDLLVDQLKKYRKQDYQIIIGLSNLKQANRLQKKLQEDNLTAVVIEEIKEQINSNNIILTVSNLSKGFIFPEAKFLFYTTSELFKQAKRQRKRAKNFDQGSKISSFTELNEGNYVVHENHGIGKYLGIKTLEVQGNSEDYLVVKYAGDDKLYIPTDQVDLIGKYVGMDDNEPKLHKLDSDNWAKAKARVKKSVEEMAEDLLELYAKREMATGYAFSKDTEWQVDFEAAFPYQETPDQLKAIEEVKADMESEQPMDRLLCGDVGYGKTEVAIRAMFKAVMDGKQVAFLVPTTILAQQHWNNLIDRFSEYPVNVSMLSRFRTAKEQQKIIEDLEAGRTDIIIGTHRLLSQDIKFNNLGLVVVDEEQRFGVTQKEKLKGIKENIDILTLTATPIPRTLHMSLVGIRDISVIETAPKNRYPIRTYVGEYKDELVKDALVKELNRDGQIYVVHNRVKDIKEVASQMQSLVPQAEIAVAHGQMNEKRLERLMLDFLEGNFDILVSTTIIETGMDIPNVNTIIINQADKMGLAQLYQLRGRVGRSNRIAYAYLLYDQGRILSEIAEKRLKAIKEFTSLGSGFKIAMRDLEIRGAGNILGPEQHGHIEAVGFSLYCKLLETAIKKLQNKEEAERKVKMELKVDAYLPADYIADSKQKIEVYKEIKTISTLEEQTELVNQLQDRFGKLPPAVKRLLKLTKLRILARKLLVEEITEKNDKVKLIFSADCKLEGADFLKLGQQFSGIRVVASKQPKLEVKSKDLEDKQKINLLLDILACLTPNF</sequence>
<evidence type="ECO:0000256" key="7">
    <source>
        <dbReference type="ARBA" id="ARBA00022840"/>
    </source>
</evidence>
<dbReference type="PANTHER" id="PTHR47964:SF1">
    <property type="entry name" value="ATP-DEPENDENT DNA HELICASE HOMOLOG RECG, CHLOROPLASTIC"/>
    <property type="match status" value="1"/>
</dbReference>